<organism evidence="1 2">
    <name type="scientific">Nocardioides plantarum</name>
    <dbReference type="NCBI Taxonomy" id="29299"/>
    <lineage>
        <taxon>Bacteria</taxon>
        <taxon>Bacillati</taxon>
        <taxon>Actinomycetota</taxon>
        <taxon>Actinomycetes</taxon>
        <taxon>Propionibacteriales</taxon>
        <taxon>Nocardioidaceae</taxon>
        <taxon>Nocardioides</taxon>
    </lineage>
</organism>
<reference evidence="1 2" key="1">
    <citation type="submission" date="2024-09" db="EMBL/GenBank/DDBJ databases">
        <authorList>
            <person name="Sun Q."/>
            <person name="Mori K."/>
        </authorList>
    </citation>
    <scope>NUCLEOTIDE SEQUENCE [LARGE SCALE GENOMIC DNA]</scope>
    <source>
        <strain evidence="1 2">JCM 9626</strain>
    </source>
</reference>
<evidence type="ECO:0000313" key="1">
    <source>
        <dbReference type="EMBL" id="MFB9314281.1"/>
    </source>
</evidence>
<sequence>MSDPWIVGGAMALQEHAPAAAAALGRLVSLWPEQVDEEQLAAIRSVTAEGLGLTPLSTPPTSSSAGPDPAVMAFAEQFAVDVSVLDDELRTDWCAALGPATYDATLVAWVADYVPRVRVTLDALFGADSWFDEALSPARHARLVRDDYLREVALLRSLDPVTTELVRLRGARHHTCRAGMSRRSLAAMEAGADAATFQAVDHYRASDLDPAQQAALALTDAITWMPAHLRAQDLAGVRAHLAPVQAVEVVLDVMRNAVDKIAVALGADAAEVEGIQLFEIDEAGDLHFP</sequence>
<comment type="caution">
    <text evidence="1">The sequence shown here is derived from an EMBL/GenBank/DDBJ whole genome shotgun (WGS) entry which is preliminary data.</text>
</comment>
<proteinExistence type="predicted"/>
<dbReference type="Gene3D" id="1.20.1290.10">
    <property type="entry name" value="AhpD-like"/>
    <property type="match status" value="1"/>
</dbReference>
<name>A0ABV5KC11_9ACTN</name>
<evidence type="ECO:0000313" key="2">
    <source>
        <dbReference type="Proteomes" id="UP001589750"/>
    </source>
</evidence>
<protein>
    <submittedName>
        <fullName evidence="1">Uncharacterized protein</fullName>
    </submittedName>
</protein>
<dbReference type="Proteomes" id="UP001589750">
    <property type="component" value="Unassembled WGS sequence"/>
</dbReference>
<dbReference type="InterPro" id="IPR029032">
    <property type="entry name" value="AhpD-like"/>
</dbReference>
<dbReference type="RefSeq" id="WP_140009472.1">
    <property type="nucleotide sequence ID" value="NZ_JBHMDG010000017.1"/>
</dbReference>
<accession>A0ABV5KC11</accession>
<dbReference type="EMBL" id="JBHMDG010000017">
    <property type="protein sequence ID" value="MFB9314281.1"/>
    <property type="molecule type" value="Genomic_DNA"/>
</dbReference>
<dbReference type="SUPFAM" id="SSF69118">
    <property type="entry name" value="AhpD-like"/>
    <property type="match status" value="1"/>
</dbReference>
<keyword evidence="2" id="KW-1185">Reference proteome</keyword>
<gene>
    <name evidence="1" type="ORF">ACFFRI_14595</name>
</gene>